<accession>A0ABM8GKG9</accession>
<sequence length="342" mass="35823">MQELVGRLTALDPEASESLKVISYFDALVDGHASIEVLLRGAAVLSGQAAGCDAHGVVLRVAANGVLQRAQDPGAPDPAQAPWPSHPVAHDGRVWIERSGPAHANDEMILERLALAVAIVLDRTPAGAARRALETVIDAGTPPTERLEAARRLSLDAGTSYRVVAAPAAGEVGPTAPVTPSVVVETPFGRVRVGVAQDHAGSVGPVGIGLARRPEALDESWASALVALRLTDEREPVVRADDLGILLALADAADGDSADDPDLTALRTLLGAHPAALPLLESLAVSESVRAVALDLGFHHSTVQAHLAYYGDRLGFDLRTPRGRVRLSLALSVLRLTTRRFD</sequence>
<evidence type="ECO:0000313" key="3">
    <source>
        <dbReference type="Proteomes" id="UP001321486"/>
    </source>
</evidence>
<dbReference type="Pfam" id="PF13556">
    <property type="entry name" value="HTH_30"/>
    <property type="match status" value="1"/>
</dbReference>
<evidence type="ECO:0000259" key="1">
    <source>
        <dbReference type="Pfam" id="PF13556"/>
    </source>
</evidence>
<dbReference type="RefSeq" id="WP_286345792.1">
    <property type="nucleotide sequence ID" value="NZ_AP027732.1"/>
</dbReference>
<dbReference type="Gene3D" id="1.10.10.2840">
    <property type="entry name" value="PucR C-terminal helix-turn-helix domain"/>
    <property type="match status" value="1"/>
</dbReference>
<proteinExistence type="predicted"/>
<organism evidence="2 3">
    <name type="scientific">Frondihabitans sucicola</name>
    <dbReference type="NCBI Taxonomy" id="1268041"/>
    <lineage>
        <taxon>Bacteria</taxon>
        <taxon>Bacillati</taxon>
        <taxon>Actinomycetota</taxon>
        <taxon>Actinomycetes</taxon>
        <taxon>Micrococcales</taxon>
        <taxon>Microbacteriaceae</taxon>
        <taxon>Frondihabitans</taxon>
    </lineage>
</organism>
<name>A0ABM8GKG9_9MICO</name>
<keyword evidence="3" id="KW-1185">Reference proteome</keyword>
<feature type="domain" description="PucR C-terminal helix-turn-helix" evidence="1">
    <location>
        <begin position="283"/>
        <end position="332"/>
    </location>
</feature>
<dbReference type="EMBL" id="AP027732">
    <property type="protein sequence ID" value="BDZ48887.1"/>
    <property type="molecule type" value="Genomic_DNA"/>
</dbReference>
<reference evidence="3" key="1">
    <citation type="journal article" date="2019" name="Int. J. Syst. Evol. Microbiol.">
        <title>The Global Catalogue of Microorganisms (GCM) 10K type strain sequencing project: providing services to taxonomists for standard genome sequencing and annotation.</title>
        <authorList>
            <consortium name="The Broad Institute Genomics Platform"/>
            <consortium name="The Broad Institute Genome Sequencing Center for Infectious Disease"/>
            <person name="Wu L."/>
            <person name="Ma J."/>
        </authorList>
    </citation>
    <scope>NUCLEOTIDE SEQUENCE [LARGE SCALE GENOMIC DNA]</scope>
    <source>
        <strain evidence="3">NBRC 108728</strain>
    </source>
</reference>
<protein>
    <recommendedName>
        <fullName evidence="1">PucR C-terminal helix-turn-helix domain-containing protein</fullName>
    </recommendedName>
</protein>
<dbReference type="InterPro" id="IPR025736">
    <property type="entry name" value="PucR_C-HTH_dom"/>
</dbReference>
<dbReference type="Proteomes" id="UP001321486">
    <property type="component" value="Chromosome"/>
</dbReference>
<gene>
    <name evidence="2" type="ORF">GCM10025867_11280</name>
</gene>
<evidence type="ECO:0000313" key="2">
    <source>
        <dbReference type="EMBL" id="BDZ48887.1"/>
    </source>
</evidence>
<dbReference type="InterPro" id="IPR042070">
    <property type="entry name" value="PucR_C-HTH_sf"/>
</dbReference>